<keyword evidence="1" id="KW-0732">Signal</keyword>
<dbReference type="InterPro" id="IPR047589">
    <property type="entry name" value="DUF11_rpt"/>
</dbReference>
<dbReference type="InterPro" id="IPR001434">
    <property type="entry name" value="OmcB-like_DUF11"/>
</dbReference>
<dbReference type="Pfam" id="PF01345">
    <property type="entry name" value="DUF11"/>
    <property type="match status" value="1"/>
</dbReference>
<keyword evidence="4" id="KW-1185">Reference proteome</keyword>
<dbReference type="NCBIfam" id="TIGR01451">
    <property type="entry name" value="B_ant_repeat"/>
    <property type="match status" value="1"/>
</dbReference>
<protein>
    <recommendedName>
        <fullName evidence="2">DUF11 domain-containing protein</fullName>
    </recommendedName>
</protein>
<reference evidence="4" key="1">
    <citation type="submission" date="2020-06" db="EMBL/GenBank/DDBJ databases">
        <title>Draft genomic sequecing of Geomonas sp. Red745.</title>
        <authorList>
            <person name="Itoh H."/>
            <person name="Xu Z.X."/>
            <person name="Ushijima N."/>
            <person name="Masuda Y."/>
            <person name="Shiratori Y."/>
            <person name="Senoo K."/>
        </authorList>
    </citation>
    <scope>NUCLEOTIDE SEQUENCE [LARGE SCALE GENOMIC DNA]</scope>
    <source>
        <strain evidence="4">Red745</strain>
    </source>
</reference>
<feature type="chain" id="PRO_5028210573" description="DUF11 domain-containing protein" evidence="1">
    <location>
        <begin position="26"/>
        <end position="440"/>
    </location>
</feature>
<evidence type="ECO:0000313" key="4">
    <source>
        <dbReference type="Proteomes" id="UP000587586"/>
    </source>
</evidence>
<dbReference type="RefSeq" id="WP_183359766.1">
    <property type="nucleotide sequence ID" value="NZ_BLXZ01000002.1"/>
</dbReference>
<dbReference type="EMBL" id="BLXZ01000002">
    <property type="protein sequence ID" value="GFO67211.1"/>
    <property type="molecule type" value="Genomic_DNA"/>
</dbReference>
<sequence>MKRILNLCAAGALALVALAPGSASAAGTPGSAANAKILNVVTVTYYDATGTNVHQAATSTSVLVALKPAPLTVAVVNQFPNADSGSTTTSLIALTANANGQDTYKATWGSSTQFLVTPTSITGSILTDVTGGSSTSYTSGADLALGATSIVSVQAAAGGSQVINIPAGSLNGIVPGSIVVINDISYKVTATSTGTQAGYTQTGISTSTGSATAEVLGTITIAADPNGSKTAPNLSGSLAGTIVGERKYLQLADTAVVSSNTNNGVDTVSISTDTKAGGNATGAVTDVATFFFVSVSIEKTVSNVTTLGATGGKPGDVLEYTVTVRNASSGNAGKVSIADAVPAYTTLVSGTGAYGSGGGTGSATEKFATISDGTNTVDITLAPGDSESQSTVVGYGGTQANAIVAGTPITFYLGSGSTNAQGGTVAAAKTYTIKYQVKIN</sequence>
<name>A0A6V8N436_9BACT</name>
<feature type="domain" description="DUF11" evidence="2">
    <location>
        <begin position="296"/>
        <end position="381"/>
    </location>
</feature>
<evidence type="ECO:0000256" key="1">
    <source>
        <dbReference type="SAM" id="SignalP"/>
    </source>
</evidence>
<organism evidence="3 4">
    <name type="scientific">Geomonas limicola</name>
    <dbReference type="NCBI Taxonomy" id="2740186"/>
    <lineage>
        <taxon>Bacteria</taxon>
        <taxon>Pseudomonadati</taxon>
        <taxon>Thermodesulfobacteriota</taxon>
        <taxon>Desulfuromonadia</taxon>
        <taxon>Geobacterales</taxon>
        <taxon>Geobacteraceae</taxon>
        <taxon>Geomonas</taxon>
    </lineage>
</organism>
<evidence type="ECO:0000259" key="2">
    <source>
        <dbReference type="Pfam" id="PF01345"/>
    </source>
</evidence>
<proteinExistence type="predicted"/>
<accession>A0A6V8N436</accession>
<evidence type="ECO:0000313" key="3">
    <source>
        <dbReference type="EMBL" id="GFO67211.1"/>
    </source>
</evidence>
<comment type="caution">
    <text evidence="3">The sequence shown here is derived from an EMBL/GenBank/DDBJ whole genome shotgun (WGS) entry which is preliminary data.</text>
</comment>
<dbReference type="AlphaFoldDB" id="A0A6V8N436"/>
<gene>
    <name evidence="3" type="ORF">GMLC_07900</name>
</gene>
<feature type="signal peptide" evidence="1">
    <location>
        <begin position="1"/>
        <end position="25"/>
    </location>
</feature>
<dbReference type="Proteomes" id="UP000587586">
    <property type="component" value="Unassembled WGS sequence"/>
</dbReference>